<feature type="compositionally biased region" description="Polar residues" evidence="1">
    <location>
        <begin position="174"/>
        <end position="221"/>
    </location>
</feature>
<dbReference type="AlphaFoldDB" id="A0AAE0ERT0"/>
<feature type="region of interest" description="Disordered" evidence="1">
    <location>
        <begin position="1"/>
        <end position="21"/>
    </location>
</feature>
<reference evidence="2 3" key="1">
    <citation type="journal article" date="2015" name="Genome Biol. Evol.">
        <title>Comparative Genomics of a Bacterivorous Green Alga Reveals Evolutionary Causalities and Consequences of Phago-Mixotrophic Mode of Nutrition.</title>
        <authorList>
            <person name="Burns J.A."/>
            <person name="Paasch A."/>
            <person name="Narechania A."/>
            <person name="Kim E."/>
        </authorList>
    </citation>
    <scope>NUCLEOTIDE SEQUENCE [LARGE SCALE GENOMIC DNA]</scope>
    <source>
        <strain evidence="2 3">PLY_AMNH</strain>
    </source>
</reference>
<name>A0AAE0ERT0_9CHLO</name>
<comment type="caution">
    <text evidence="2">The sequence shown here is derived from an EMBL/GenBank/DDBJ whole genome shotgun (WGS) entry which is preliminary data.</text>
</comment>
<evidence type="ECO:0000256" key="1">
    <source>
        <dbReference type="SAM" id="MobiDB-lite"/>
    </source>
</evidence>
<dbReference type="EMBL" id="LGRX02034376">
    <property type="protein sequence ID" value="KAK3237969.1"/>
    <property type="molecule type" value="Genomic_DNA"/>
</dbReference>
<feature type="region of interest" description="Disordered" evidence="1">
    <location>
        <begin position="160"/>
        <end position="316"/>
    </location>
</feature>
<feature type="compositionally biased region" description="Basic and acidic residues" evidence="1">
    <location>
        <begin position="8"/>
        <end position="21"/>
    </location>
</feature>
<accession>A0AAE0ERT0</accession>
<organism evidence="2 3">
    <name type="scientific">Cymbomonas tetramitiformis</name>
    <dbReference type="NCBI Taxonomy" id="36881"/>
    <lineage>
        <taxon>Eukaryota</taxon>
        <taxon>Viridiplantae</taxon>
        <taxon>Chlorophyta</taxon>
        <taxon>Pyramimonadophyceae</taxon>
        <taxon>Pyramimonadales</taxon>
        <taxon>Pyramimonadaceae</taxon>
        <taxon>Cymbomonas</taxon>
    </lineage>
</organism>
<sequence>MGAGATKPQDHDPLHNRRDSMTWKLDQELGYDRQPVRLGEEDLAVANHVADETGKLATKIQEELTKKYDPTIYQAGNKGKRKQVKAEEPTKVTWRERIFHAKHTAGHALHATHAFQDVAGIDVAMDYVASVPLMIHGVMGKNLPSFQTAYVQLQKFMEESNAKSQGEDVRRTRSNSLFAGSEISSRGRACSSSNPTGAVSKQHKTSSGNGTLAPHGSSQASKRAAKNTREQPVEKSAVGKSESAGGPKTAKGTGAQLPADAARTANEDFSHVQARYLQTPVKKKEEKKEKKEKKIKGKSMKVKKKKAGKVAPVNPA</sequence>
<proteinExistence type="predicted"/>
<evidence type="ECO:0000313" key="3">
    <source>
        <dbReference type="Proteomes" id="UP001190700"/>
    </source>
</evidence>
<dbReference type="Proteomes" id="UP001190700">
    <property type="component" value="Unassembled WGS sequence"/>
</dbReference>
<feature type="non-terminal residue" evidence="2">
    <location>
        <position position="316"/>
    </location>
</feature>
<evidence type="ECO:0000313" key="2">
    <source>
        <dbReference type="EMBL" id="KAK3237969.1"/>
    </source>
</evidence>
<protein>
    <submittedName>
        <fullName evidence="2">Uncharacterized protein</fullName>
    </submittedName>
</protein>
<feature type="compositionally biased region" description="Basic residues" evidence="1">
    <location>
        <begin position="290"/>
        <end position="308"/>
    </location>
</feature>
<feature type="compositionally biased region" description="Basic and acidic residues" evidence="1">
    <location>
        <begin position="160"/>
        <end position="171"/>
    </location>
</feature>
<feature type="compositionally biased region" description="Low complexity" evidence="1">
    <location>
        <begin position="244"/>
        <end position="255"/>
    </location>
</feature>
<gene>
    <name evidence="2" type="ORF">CYMTET_51986</name>
</gene>
<keyword evidence="3" id="KW-1185">Reference proteome</keyword>